<feature type="signal peptide" evidence="1">
    <location>
        <begin position="1"/>
        <end position="20"/>
    </location>
</feature>
<name>A0ABW5Y6Q9_9SPHI</name>
<protein>
    <recommendedName>
        <fullName evidence="4">Nuclear transport factor 2 family protein</fullName>
    </recommendedName>
</protein>
<gene>
    <name evidence="2" type="ORF">ACFS5N_00740</name>
</gene>
<reference evidence="3" key="1">
    <citation type="journal article" date="2019" name="Int. J. Syst. Evol. Microbiol.">
        <title>The Global Catalogue of Microorganisms (GCM) 10K type strain sequencing project: providing services to taxonomists for standard genome sequencing and annotation.</title>
        <authorList>
            <consortium name="The Broad Institute Genomics Platform"/>
            <consortium name="The Broad Institute Genome Sequencing Center for Infectious Disease"/>
            <person name="Wu L."/>
            <person name="Ma J."/>
        </authorList>
    </citation>
    <scope>NUCLEOTIDE SEQUENCE [LARGE SCALE GENOMIC DNA]</scope>
    <source>
        <strain evidence="3">KCTC 22437</strain>
    </source>
</reference>
<evidence type="ECO:0008006" key="4">
    <source>
        <dbReference type="Google" id="ProtNLM"/>
    </source>
</evidence>
<comment type="caution">
    <text evidence="2">The sequence shown here is derived from an EMBL/GenBank/DDBJ whole genome shotgun (WGS) entry which is preliminary data.</text>
</comment>
<feature type="chain" id="PRO_5046519772" description="Nuclear transport factor 2 family protein" evidence="1">
    <location>
        <begin position="21"/>
        <end position="176"/>
    </location>
</feature>
<dbReference type="EMBL" id="JBHUPD010000001">
    <property type="protein sequence ID" value="MFD2870970.1"/>
    <property type="molecule type" value="Genomic_DNA"/>
</dbReference>
<accession>A0ABW5Y6Q9</accession>
<proteinExistence type="predicted"/>
<evidence type="ECO:0000313" key="2">
    <source>
        <dbReference type="EMBL" id="MFD2870970.1"/>
    </source>
</evidence>
<organism evidence="2 3">
    <name type="scientific">Mucilaginibacter ximonensis</name>
    <dbReference type="NCBI Taxonomy" id="538021"/>
    <lineage>
        <taxon>Bacteria</taxon>
        <taxon>Pseudomonadati</taxon>
        <taxon>Bacteroidota</taxon>
        <taxon>Sphingobacteriia</taxon>
        <taxon>Sphingobacteriales</taxon>
        <taxon>Sphingobacteriaceae</taxon>
        <taxon>Mucilaginibacter</taxon>
    </lineage>
</organism>
<keyword evidence="3" id="KW-1185">Reference proteome</keyword>
<evidence type="ECO:0000313" key="3">
    <source>
        <dbReference type="Proteomes" id="UP001597557"/>
    </source>
</evidence>
<dbReference type="Proteomes" id="UP001597557">
    <property type="component" value="Unassembled WGS sequence"/>
</dbReference>
<keyword evidence="1" id="KW-0732">Signal</keyword>
<evidence type="ECO:0000256" key="1">
    <source>
        <dbReference type="SAM" id="SignalP"/>
    </source>
</evidence>
<dbReference type="PROSITE" id="PS51257">
    <property type="entry name" value="PROKAR_LIPOPROTEIN"/>
    <property type="match status" value="1"/>
</dbReference>
<sequence>MKKILYLFAAVAIMVSCKNAASTTAAKTDTAAMPYKAVYSNDIKFSDSTKNVRAVLQSLKDWEDNKLANAPAYFADTVAMDFWNGTSIKMKRDSLTLISQKYRDSLASSKIEVAVHLNLHLNDKNEDWVCVWYKQIDTYKNGKVDSAEYQDDNLLKNGKIVYVDDKRRTLKPAAKK</sequence>
<dbReference type="RefSeq" id="WP_377181181.1">
    <property type="nucleotide sequence ID" value="NZ_JBHUPD010000001.1"/>
</dbReference>